<dbReference type="Proteomes" id="UP001164539">
    <property type="component" value="Chromosome 12"/>
</dbReference>
<gene>
    <name evidence="1" type="ORF">OWV82_021943</name>
</gene>
<accession>A0ACC1X4L9</accession>
<comment type="caution">
    <text evidence="1">The sequence shown here is derived from an EMBL/GenBank/DDBJ whole genome shotgun (WGS) entry which is preliminary data.</text>
</comment>
<evidence type="ECO:0000313" key="2">
    <source>
        <dbReference type="Proteomes" id="UP001164539"/>
    </source>
</evidence>
<reference evidence="1 2" key="1">
    <citation type="journal article" date="2023" name="Science">
        <title>Complex scaffold remodeling in plant triterpene biosynthesis.</title>
        <authorList>
            <person name="De La Pena R."/>
            <person name="Hodgson H."/>
            <person name="Liu J.C."/>
            <person name="Stephenson M.J."/>
            <person name="Martin A.C."/>
            <person name="Owen C."/>
            <person name="Harkess A."/>
            <person name="Leebens-Mack J."/>
            <person name="Jimenez L.E."/>
            <person name="Osbourn A."/>
            <person name="Sattely E.S."/>
        </authorList>
    </citation>
    <scope>NUCLEOTIDE SEQUENCE [LARGE SCALE GENOMIC DNA]</scope>
    <source>
        <strain evidence="2">cv. JPN11</strain>
        <tissue evidence="1">Leaf</tissue>
    </source>
</reference>
<organism evidence="1 2">
    <name type="scientific">Melia azedarach</name>
    <name type="common">Chinaberry tree</name>
    <dbReference type="NCBI Taxonomy" id="155640"/>
    <lineage>
        <taxon>Eukaryota</taxon>
        <taxon>Viridiplantae</taxon>
        <taxon>Streptophyta</taxon>
        <taxon>Embryophyta</taxon>
        <taxon>Tracheophyta</taxon>
        <taxon>Spermatophyta</taxon>
        <taxon>Magnoliopsida</taxon>
        <taxon>eudicotyledons</taxon>
        <taxon>Gunneridae</taxon>
        <taxon>Pentapetalae</taxon>
        <taxon>rosids</taxon>
        <taxon>malvids</taxon>
        <taxon>Sapindales</taxon>
        <taxon>Meliaceae</taxon>
        <taxon>Melia</taxon>
    </lineage>
</organism>
<name>A0ACC1X4L9_MELAZ</name>
<protein>
    <submittedName>
        <fullName evidence="1">Disease resistance protein (TIR-NBS-LRR class)</fullName>
    </submittedName>
</protein>
<sequence length="584" mass="67376">MLFCIAFLNFRRLTFMGFFFFFVVFFVFYLRQYHSTKQIQSSSSACSSHPPLSSASSPSLFTNTIFKIEYDVFLSFRGADTRDNFISHLYSALNRKQVKTFIDNKLITGDEISPSLLNAIKQSIISIVIFSESYASSRWCLQELVKILKCKKKYGQIVIPIFYHVDPSDVRNQNGNFGIAFSKLEERFKENLHKLREWRIALREAANLLGFDSRVIRPESELIERIVEDVVKRLNNNIRIDLDKNLVGMESHIKEVYSSLNYTSRDVNTLGIWGIGGIGKTTIAREVFNQVSSYYEGFCFMENVREEVEKIGGLAHLRWKLLSLLNDKNVKMDIPNINFDFRRLCRKKILIVFDDVTSPEQVKSLIGSFEWFMRGSLIIVTTRDKQVLKLCGVRTIYEMKELVDTDALKLFSRHAFNCDDPEIGYEELSYKVMQYCQGLPLALKVLGGVLFGKSKEEWESAISKLKGVANKDIHKVLKISYDNLDREEKNIFLDVSCFFKGESEYVVTQFLDACGFSTRTGITSLVDKGLIAILKDNTVTMHSLLQEMGKEIVRQESDDDLGKRSRLWNHMDIYEVLKYNMGLK</sequence>
<dbReference type="EMBL" id="CM051405">
    <property type="protein sequence ID" value="KAJ4705120.1"/>
    <property type="molecule type" value="Genomic_DNA"/>
</dbReference>
<evidence type="ECO:0000313" key="1">
    <source>
        <dbReference type="EMBL" id="KAJ4705120.1"/>
    </source>
</evidence>
<keyword evidence="2" id="KW-1185">Reference proteome</keyword>
<proteinExistence type="predicted"/>